<organism evidence="1 2">
    <name type="scientific">Digitaria exilis</name>
    <dbReference type="NCBI Taxonomy" id="1010633"/>
    <lineage>
        <taxon>Eukaryota</taxon>
        <taxon>Viridiplantae</taxon>
        <taxon>Streptophyta</taxon>
        <taxon>Embryophyta</taxon>
        <taxon>Tracheophyta</taxon>
        <taxon>Spermatophyta</taxon>
        <taxon>Magnoliopsida</taxon>
        <taxon>Liliopsida</taxon>
        <taxon>Poales</taxon>
        <taxon>Poaceae</taxon>
        <taxon>PACMAD clade</taxon>
        <taxon>Panicoideae</taxon>
        <taxon>Panicodae</taxon>
        <taxon>Paniceae</taxon>
        <taxon>Anthephorinae</taxon>
        <taxon>Digitaria</taxon>
    </lineage>
</organism>
<name>A0A835KIP9_9POAL</name>
<evidence type="ECO:0000313" key="1">
    <source>
        <dbReference type="EMBL" id="KAF8731698.1"/>
    </source>
</evidence>
<accession>A0A835KIP9</accession>
<reference evidence="1" key="1">
    <citation type="submission" date="2020-07" db="EMBL/GenBank/DDBJ databases">
        <title>Genome sequence and genetic diversity analysis of an under-domesticated orphan crop, white fonio (Digitaria exilis).</title>
        <authorList>
            <person name="Bennetzen J.L."/>
            <person name="Chen S."/>
            <person name="Ma X."/>
            <person name="Wang X."/>
            <person name="Yssel A.E.J."/>
            <person name="Chaluvadi S.R."/>
            <person name="Johnson M."/>
            <person name="Gangashetty P."/>
            <person name="Hamidou F."/>
            <person name="Sanogo M.D."/>
            <person name="Zwaenepoel A."/>
            <person name="Wallace J."/>
            <person name="Van De Peer Y."/>
            <person name="Van Deynze A."/>
        </authorList>
    </citation>
    <scope>NUCLEOTIDE SEQUENCE</scope>
    <source>
        <tissue evidence="1">Leaves</tissue>
    </source>
</reference>
<gene>
    <name evidence="1" type="ORF">HU200_015628</name>
</gene>
<evidence type="ECO:0000313" key="2">
    <source>
        <dbReference type="Proteomes" id="UP000636709"/>
    </source>
</evidence>
<protein>
    <submittedName>
        <fullName evidence="1">Uncharacterized protein</fullName>
    </submittedName>
</protein>
<sequence length="74" mass="8550">MDWWTQIATTTETPHKATRTLALLVSWEVWKERNSRIFQHVEAPTMSVLDKIRGEALLWVFAGAKDLAQLLGRE</sequence>
<dbReference type="AlphaFoldDB" id="A0A835KIP9"/>
<dbReference type="EMBL" id="JACEFO010001605">
    <property type="protein sequence ID" value="KAF8731698.1"/>
    <property type="molecule type" value="Genomic_DNA"/>
</dbReference>
<dbReference type="Proteomes" id="UP000636709">
    <property type="component" value="Unassembled WGS sequence"/>
</dbReference>
<comment type="caution">
    <text evidence="1">The sequence shown here is derived from an EMBL/GenBank/DDBJ whole genome shotgun (WGS) entry which is preliminary data.</text>
</comment>
<proteinExistence type="predicted"/>
<dbReference type="OrthoDB" id="710956at2759"/>
<keyword evidence="2" id="KW-1185">Reference proteome</keyword>